<dbReference type="PRINTS" id="PR01490">
    <property type="entry name" value="RTXTOXIND"/>
</dbReference>
<evidence type="ECO:0000313" key="13">
    <source>
        <dbReference type="Proteomes" id="UP000298213"/>
    </source>
</evidence>
<evidence type="ECO:0000259" key="10">
    <source>
        <dbReference type="Pfam" id="PF25994"/>
    </source>
</evidence>
<dbReference type="PANTHER" id="PTHR30386">
    <property type="entry name" value="MEMBRANE FUSION SUBUNIT OF EMRAB-TOLC MULTIDRUG EFFLUX PUMP"/>
    <property type="match status" value="1"/>
</dbReference>
<dbReference type="Gene3D" id="2.40.30.170">
    <property type="match status" value="1"/>
</dbReference>
<evidence type="ECO:0000256" key="5">
    <source>
        <dbReference type="ARBA" id="ARBA00022519"/>
    </source>
</evidence>
<dbReference type="OrthoDB" id="9810980at2"/>
<dbReference type="NCBIfam" id="TIGR01843">
    <property type="entry name" value="type_I_hlyD"/>
    <property type="match status" value="1"/>
</dbReference>
<evidence type="ECO:0000256" key="4">
    <source>
        <dbReference type="ARBA" id="ARBA00022475"/>
    </source>
</evidence>
<comment type="similarity">
    <text evidence="2 9">Belongs to the membrane fusion protein (MFP) (TC 8.A.1) family.</text>
</comment>
<dbReference type="AlphaFoldDB" id="A0A4Y8ZU79"/>
<gene>
    <name evidence="12" type="ORF">E2493_04340</name>
</gene>
<accession>A0A4Y8ZU79</accession>
<evidence type="ECO:0000256" key="8">
    <source>
        <dbReference type="ARBA" id="ARBA00023136"/>
    </source>
</evidence>
<evidence type="ECO:0000256" key="3">
    <source>
        <dbReference type="ARBA" id="ARBA00022448"/>
    </source>
</evidence>
<dbReference type="Pfam" id="PF26002">
    <property type="entry name" value="Beta-barrel_AprE"/>
    <property type="match status" value="1"/>
</dbReference>
<proteinExistence type="inferred from homology"/>
<dbReference type="InterPro" id="IPR058982">
    <property type="entry name" value="Beta-barrel_AprE"/>
</dbReference>
<keyword evidence="4 9" id="KW-1003">Cell membrane</keyword>
<dbReference type="Gene3D" id="2.40.50.100">
    <property type="match status" value="2"/>
</dbReference>
<evidence type="ECO:0000256" key="7">
    <source>
        <dbReference type="ARBA" id="ARBA00022989"/>
    </source>
</evidence>
<evidence type="ECO:0000256" key="2">
    <source>
        <dbReference type="ARBA" id="ARBA00009477"/>
    </source>
</evidence>
<keyword evidence="8 9" id="KW-0472">Membrane</keyword>
<protein>
    <recommendedName>
        <fullName evidence="9">Membrane fusion protein (MFP) family protein</fullName>
    </recommendedName>
</protein>
<feature type="transmembrane region" description="Helical" evidence="9">
    <location>
        <begin position="20"/>
        <end position="37"/>
    </location>
</feature>
<dbReference type="EMBL" id="SPDV01000007">
    <property type="protein sequence ID" value="TFI59560.1"/>
    <property type="molecule type" value="Genomic_DNA"/>
</dbReference>
<dbReference type="Proteomes" id="UP000298213">
    <property type="component" value="Unassembled WGS sequence"/>
</dbReference>
<dbReference type="GO" id="GO:0015031">
    <property type="term" value="P:protein transport"/>
    <property type="evidence" value="ECO:0007669"/>
    <property type="project" value="InterPro"/>
</dbReference>
<evidence type="ECO:0000256" key="6">
    <source>
        <dbReference type="ARBA" id="ARBA00022692"/>
    </source>
</evidence>
<dbReference type="InterPro" id="IPR050739">
    <property type="entry name" value="MFP"/>
</dbReference>
<sequence length="431" mass="46147">MRHLEDYADRLRPRTASNILLWAILAFVLIFVIWAAFTELDRTVRGSGRVIASSQLQTVSNLEGGVVEAILVRTGQQVKAGQELIRLDQTQTGSELGSGEASANALAVKIARLQAEVAGREPAYPPARDAVTQNQITIERALHASRMAELASVVNAGNARIQQAQRAVQEAEATYAARVAARDARAGEVRILRPLVERGIEPRLSLMQAESNYAVAQSEASASAATISRARAAVSEAVSALNQQRQDWRALAGNELATAQAELSARRSTLPALAERVARTTVKAPLPGRVNRVLVTTVGAAVAPGAPLVEIVPSEESLLVEAHVRPQDIAFVKIGQKAKVDITAYDPSVYGSLSGVVVAISPDAVLNERTGETFYTVQVRTTANALKDRSGRSLPIGTGMVSNVSLLGDKRTVLQYILTPITRLTETAFRE</sequence>
<comment type="caution">
    <text evidence="12">The sequence shown here is derived from an EMBL/GenBank/DDBJ whole genome shotgun (WGS) entry which is preliminary data.</text>
</comment>
<reference evidence="12 13" key="1">
    <citation type="submission" date="2019-03" db="EMBL/GenBank/DDBJ databases">
        <title>Genome sequence of Sphingomonas sp. 17J27-24.</title>
        <authorList>
            <person name="Kim M."/>
            <person name="Maeng S."/>
            <person name="Sathiyaraj S."/>
        </authorList>
    </citation>
    <scope>NUCLEOTIDE SEQUENCE [LARGE SCALE GENOMIC DNA]</scope>
    <source>
        <strain evidence="12 13">17J27-24</strain>
    </source>
</reference>
<evidence type="ECO:0000256" key="1">
    <source>
        <dbReference type="ARBA" id="ARBA00004377"/>
    </source>
</evidence>
<keyword evidence="3 9" id="KW-0813">Transport</keyword>
<dbReference type="Gene3D" id="1.10.287.470">
    <property type="entry name" value="Helix hairpin bin"/>
    <property type="match status" value="1"/>
</dbReference>
<keyword evidence="13" id="KW-1185">Reference proteome</keyword>
<dbReference type="GO" id="GO:0005886">
    <property type="term" value="C:plasma membrane"/>
    <property type="evidence" value="ECO:0007669"/>
    <property type="project" value="UniProtKB-SubCell"/>
</dbReference>
<organism evidence="12 13">
    <name type="scientific">Sphingomonas parva</name>
    <dbReference type="NCBI Taxonomy" id="2555898"/>
    <lineage>
        <taxon>Bacteria</taxon>
        <taxon>Pseudomonadati</taxon>
        <taxon>Pseudomonadota</taxon>
        <taxon>Alphaproteobacteria</taxon>
        <taxon>Sphingomonadales</taxon>
        <taxon>Sphingomonadaceae</taxon>
        <taxon>Sphingomonas</taxon>
    </lineage>
</organism>
<evidence type="ECO:0000259" key="11">
    <source>
        <dbReference type="Pfam" id="PF26002"/>
    </source>
</evidence>
<comment type="subcellular location">
    <subcellularLocation>
        <location evidence="1 9">Cell inner membrane</location>
        <topology evidence="1 9">Single-pass membrane protein</topology>
    </subcellularLocation>
</comment>
<name>A0A4Y8ZU79_9SPHN</name>
<dbReference type="PANTHER" id="PTHR30386:SF26">
    <property type="entry name" value="TRANSPORT PROTEIN COMB"/>
    <property type="match status" value="1"/>
</dbReference>
<dbReference type="Pfam" id="PF25994">
    <property type="entry name" value="HH_AprE"/>
    <property type="match status" value="1"/>
</dbReference>
<keyword evidence="6 9" id="KW-0812">Transmembrane</keyword>
<dbReference type="SUPFAM" id="SSF111369">
    <property type="entry name" value="HlyD-like secretion proteins"/>
    <property type="match status" value="1"/>
</dbReference>
<dbReference type="InterPro" id="IPR010129">
    <property type="entry name" value="T1SS_HlyD"/>
</dbReference>
<keyword evidence="7 9" id="KW-1133">Transmembrane helix</keyword>
<dbReference type="InterPro" id="IPR058781">
    <property type="entry name" value="HH_AprE-like"/>
</dbReference>
<feature type="domain" description="AprE-like beta-barrel" evidence="11">
    <location>
        <begin position="318"/>
        <end position="405"/>
    </location>
</feature>
<keyword evidence="5 9" id="KW-0997">Cell inner membrane</keyword>
<evidence type="ECO:0000256" key="9">
    <source>
        <dbReference type="RuleBase" id="RU365093"/>
    </source>
</evidence>
<evidence type="ECO:0000313" key="12">
    <source>
        <dbReference type="EMBL" id="TFI59560.1"/>
    </source>
</evidence>
<feature type="domain" description="AprE-like long alpha-helical hairpin" evidence="10">
    <location>
        <begin position="95"/>
        <end position="274"/>
    </location>
</feature>